<evidence type="ECO:0000256" key="1">
    <source>
        <dbReference type="SAM" id="MobiDB-lite"/>
    </source>
</evidence>
<dbReference type="KEGG" id="mph:MLP_50870"/>
<dbReference type="EMBL" id="AP012204">
    <property type="protein sequence ID" value="BAK38101.1"/>
    <property type="molecule type" value="Genomic_DNA"/>
</dbReference>
<evidence type="ECO:0000313" key="2">
    <source>
        <dbReference type="EMBL" id="BAK38101.1"/>
    </source>
</evidence>
<gene>
    <name evidence="2" type="ordered locus">MLP_50870</name>
</gene>
<evidence type="ECO:0008006" key="4">
    <source>
        <dbReference type="Google" id="ProtNLM"/>
    </source>
</evidence>
<feature type="region of interest" description="Disordered" evidence="1">
    <location>
        <begin position="42"/>
        <end position="83"/>
    </location>
</feature>
<proteinExistence type="predicted"/>
<dbReference type="AlphaFoldDB" id="F5XH93"/>
<reference evidence="2 3" key="1">
    <citation type="submission" date="2011-05" db="EMBL/GenBank/DDBJ databases">
        <title>Whole genome sequence of Microlunatus phosphovorus NM-1.</title>
        <authorList>
            <person name="Hosoyama A."/>
            <person name="Sasaki K."/>
            <person name="Harada T."/>
            <person name="Igarashi R."/>
            <person name="Kawakoshi A."/>
            <person name="Sasagawa M."/>
            <person name="Fukada J."/>
            <person name="Nakamura S."/>
            <person name="Katano Y."/>
            <person name="Hanada S."/>
            <person name="Kamagata Y."/>
            <person name="Nakamura N."/>
            <person name="Yamazaki S."/>
            <person name="Fujita N."/>
        </authorList>
    </citation>
    <scope>NUCLEOTIDE SEQUENCE [LARGE SCALE GENOMIC DNA]</scope>
    <source>
        <strain evidence="3">ATCC 700054 / DSM 10555 / JCM 9379 / NBRC 101784 / NCIMB 13414 / VKM Ac-1990 / NM-1</strain>
    </source>
</reference>
<dbReference type="RefSeq" id="WP_013865915.1">
    <property type="nucleotide sequence ID" value="NC_015635.1"/>
</dbReference>
<dbReference type="Proteomes" id="UP000007947">
    <property type="component" value="Chromosome"/>
</dbReference>
<name>F5XH93_MICPN</name>
<organism evidence="2 3">
    <name type="scientific">Microlunatus phosphovorus (strain ATCC 700054 / DSM 10555 / JCM 9379 / NBRC 101784 / NCIMB 13414 / VKM Ac-1990 / NM-1)</name>
    <dbReference type="NCBI Taxonomy" id="1032480"/>
    <lineage>
        <taxon>Bacteria</taxon>
        <taxon>Bacillati</taxon>
        <taxon>Actinomycetota</taxon>
        <taxon>Actinomycetes</taxon>
        <taxon>Propionibacteriales</taxon>
        <taxon>Propionibacteriaceae</taxon>
        <taxon>Microlunatus</taxon>
    </lineage>
</organism>
<sequence length="83" mass="8654">MKLKTLVFVAAAATAGYLLGTKAGRAQFEQIKAKADELAHDPRVRSQVSSLAGQVKSHADKLPDPASSAVRAAADAVEHATKN</sequence>
<protein>
    <recommendedName>
        <fullName evidence="4">YtxH domain-containing protein</fullName>
    </recommendedName>
</protein>
<dbReference type="STRING" id="1032480.MLP_50870"/>
<dbReference type="HOGENOM" id="CLU_2538809_0_0_11"/>
<evidence type="ECO:0000313" key="3">
    <source>
        <dbReference type="Proteomes" id="UP000007947"/>
    </source>
</evidence>
<accession>F5XH93</accession>
<feature type="compositionally biased region" description="Low complexity" evidence="1">
    <location>
        <begin position="64"/>
        <end position="75"/>
    </location>
</feature>
<keyword evidence="3" id="KW-1185">Reference proteome</keyword>